<reference evidence="6" key="1">
    <citation type="submission" date="2020-05" db="UniProtKB">
        <authorList>
            <consortium name="EnsemblMetazoa"/>
        </authorList>
    </citation>
    <scope>IDENTIFICATION</scope>
    <source>
        <strain evidence="6">Jacobina</strain>
    </source>
</reference>
<dbReference type="Gene3D" id="1.20.870.10">
    <property type="entry name" value="Son of sevenless (SoS) protein Chain: S domain 1"/>
    <property type="match status" value="1"/>
</dbReference>
<dbReference type="EMBL" id="AJWK01010137">
    <property type="status" value="NOT_ANNOTATED_CDS"/>
    <property type="molecule type" value="Genomic_DNA"/>
</dbReference>
<evidence type="ECO:0008006" key="8">
    <source>
        <dbReference type="Google" id="ProtNLM"/>
    </source>
</evidence>
<name>A0A1B0CFK0_LUTLO</name>
<dbReference type="SUPFAM" id="SSF48366">
    <property type="entry name" value="Ras GEF"/>
    <property type="match status" value="1"/>
</dbReference>
<feature type="domain" description="Ras-GEF" evidence="4">
    <location>
        <begin position="142"/>
        <end position="419"/>
    </location>
</feature>
<keyword evidence="7" id="KW-1185">Reference proteome</keyword>
<evidence type="ECO:0000256" key="3">
    <source>
        <dbReference type="SAM" id="MobiDB-lite"/>
    </source>
</evidence>
<evidence type="ECO:0000256" key="1">
    <source>
        <dbReference type="ARBA" id="ARBA00022658"/>
    </source>
</evidence>
<dbReference type="InterPro" id="IPR023578">
    <property type="entry name" value="Ras_GEF_dom_sf"/>
</dbReference>
<dbReference type="InterPro" id="IPR000651">
    <property type="entry name" value="Ras-like_Gua-exchang_fac_N"/>
</dbReference>
<dbReference type="PANTHER" id="PTHR23113:SF349">
    <property type="match status" value="1"/>
</dbReference>
<dbReference type="PROSITE" id="PS50009">
    <property type="entry name" value="RASGEF_CAT"/>
    <property type="match status" value="1"/>
</dbReference>
<accession>A0A1B0CFK0</accession>
<dbReference type="GO" id="GO:0005886">
    <property type="term" value="C:plasma membrane"/>
    <property type="evidence" value="ECO:0007669"/>
    <property type="project" value="TreeGrafter"/>
</dbReference>
<dbReference type="EnsemblMetazoa" id="LLOJ003121-RA">
    <property type="protein sequence ID" value="LLOJ003121-PA"/>
    <property type="gene ID" value="LLOJ003121"/>
</dbReference>
<dbReference type="SMART" id="SM00147">
    <property type="entry name" value="RasGEF"/>
    <property type="match status" value="1"/>
</dbReference>
<dbReference type="InterPro" id="IPR036964">
    <property type="entry name" value="RASGEF_cat_dom_sf"/>
</dbReference>
<dbReference type="GO" id="GO:0007265">
    <property type="term" value="P:Ras protein signal transduction"/>
    <property type="evidence" value="ECO:0007669"/>
    <property type="project" value="TreeGrafter"/>
</dbReference>
<proteinExistence type="predicted"/>
<evidence type="ECO:0000313" key="7">
    <source>
        <dbReference type="Proteomes" id="UP000092461"/>
    </source>
</evidence>
<dbReference type="InterPro" id="IPR008937">
    <property type="entry name" value="Ras-like_GEF"/>
</dbReference>
<organism evidence="6 7">
    <name type="scientific">Lutzomyia longipalpis</name>
    <name type="common">Sand fly</name>
    <dbReference type="NCBI Taxonomy" id="7200"/>
    <lineage>
        <taxon>Eukaryota</taxon>
        <taxon>Metazoa</taxon>
        <taxon>Ecdysozoa</taxon>
        <taxon>Arthropoda</taxon>
        <taxon>Hexapoda</taxon>
        <taxon>Insecta</taxon>
        <taxon>Pterygota</taxon>
        <taxon>Neoptera</taxon>
        <taxon>Endopterygota</taxon>
        <taxon>Diptera</taxon>
        <taxon>Nematocera</taxon>
        <taxon>Psychodoidea</taxon>
        <taxon>Psychodidae</taxon>
        <taxon>Lutzomyia</taxon>
        <taxon>Lutzomyia</taxon>
    </lineage>
</organism>
<dbReference type="VEuPathDB" id="VectorBase:LLOJ003121"/>
<dbReference type="Gene3D" id="1.10.840.10">
    <property type="entry name" value="Ras guanine-nucleotide exchange factors catalytic domain"/>
    <property type="match status" value="1"/>
</dbReference>
<dbReference type="GO" id="GO:0005085">
    <property type="term" value="F:guanyl-nucleotide exchange factor activity"/>
    <property type="evidence" value="ECO:0007669"/>
    <property type="project" value="UniProtKB-KW"/>
</dbReference>
<feature type="region of interest" description="Disordered" evidence="3">
    <location>
        <begin position="177"/>
        <end position="196"/>
    </location>
</feature>
<dbReference type="InterPro" id="IPR001895">
    <property type="entry name" value="RASGEF_cat_dom"/>
</dbReference>
<dbReference type="VEuPathDB" id="VectorBase:LLONM1_006713"/>
<dbReference type="Proteomes" id="UP000092461">
    <property type="component" value="Unassembled WGS sequence"/>
</dbReference>
<evidence type="ECO:0000259" key="5">
    <source>
        <dbReference type="PROSITE" id="PS50212"/>
    </source>
</evidence>
<sequence>MYSNGNAVSGPLDSLIDLLMPAKCDEFDKDYVFSFLLSSRLFVRPHELLGRLLSSVPDHEPLDRLVGLLGMWTKTFPYDFRDEKIMCHVKHIVARCANTELGDRVSDLLCALLNRLTDLEHHEEELRACQSNTDDTDMKWTSASQLAQLLCRIERKLAKHVGPEEFLQCNRNVLNKQDGTSNSTQNGTPGNQDPKKTCNLETYLDWSARLRLLAANEILQCDGITERSRIVEMWSGVAQYCLLVGNYNSATAILESLDATPVARLTGTWSKLSSTSQQLDCMQKHAEGCGDLWHKQTESSAEGGTFGNKIKHPKQKSSTHISTKVKSSDWVVIPVFADIVRLALIAREDCLTKFPNGHLNVAAFDRLAAVVGAFTRHMSEVSAPLPAVGEFESLWRHMQRCNLLNESDLLLASFDCEPPTASEKLNYNIV</sequence>
<evidence type="ECO:0000256" key="2">
    <source>
        <dbReference type="PROSITE-ProRule" id="PRU00168"/>
    </source>
</evidence>
<keyword evidence="1 2" id="KW-0344">Guanine-nucleotide releasing factor</keyword>
<dbReference type="PROSITE" id="PS50212">
    <property type="entry name" value="RASGEF_NTER"/>
    <property type="match status" value="1"/>
</dbReference>
<feature type="domain" description="N-terminal Ras-GEF" evidence="5">
    <location>
        <begin position="3"/>
        <end position="117"/>
    </location>
</feature>
<feature type="region of interest" description="Disordered" evidence="3">
    <location>
        <begin position="300"/>
        <end position="319"/>
    </location>
</feature>
<dbReference type="Pfam" id="PF00617">
    <property type="entry name" value="RasGEF"/>
    <property type="match status" value="1"/>
</dbReference>
<evidence type="ECO:0000313" key="6">
    <source>
        <dbReference type="EnsemblMetazoa" id="LLOJ003121-PA"/>
    </source>
</evidence>
<dbReference type="PANTHER" id="PTHR23113">
    <property type="entry name" value="GUANINE NUCLEOTIDE EXCHANGE FACTOR"/>
    <property type="match status" value="1"/>
</dbReference>
<protein>
    <recommendedName>
        <fullName evidence="8">Ras-GEF domain-containing protein</fullName>
    </recommendedName>
</protein>
<feature type="compositionally biased region" description="Polar residues" evidence="3">
    <location>
        <begin position="177"/>
        <end position="191"/>
    </location>
</feature>
<evidence type="ECO:0000259" key="4">
    <source>
        <dbReference type="PROSITE" id="PS50009"/>
    </source>
</evidence>
<dbReference type="AlphaFoldDB" id="A0A1B0CFK0"/>